<dbReference type="Pfam" id="PF13460">
    <property type="entry name" value="NAD_binding_10"/>
    <property type="match status" value="1"/>
</dbReference>
<dbReference type="GO" id="GO:0042602">
    <property type="term" value="F:riboflavin reductase (NADPH) activity"/>
    <property type="evidence" value="ECO:0007669"/>
    <property type="project" value="TreeGrafter"/>
</dbReference>
<dbReference type="Proteomes" id="UP000051859">
    <property type="component" value="Unassembled WGS sequence"/>
</dbReference>
<proteinExistence type="predicted"/>
<dbReference type="InterPro" id="IPR051606">
    <property type="entry name" value="Polyketide_Oxido-like"/>
</dbReference>
<sequence length="212" mass="23676">MTKKVLILGAHGQIARLAEKEFLAKTDFNLKLYLRNSSRIRTEDATREEIIDGDAANVDQLEKALQGVDAVYANLAGNNIKEQASAVVKAMDSVGVKRLVWISTLGIYDEVPGKFGEWNNTTLGNYLTRYRSAADVIEDSDLDYTVVRPAWLTNKDEIDFEVTQKEEPFKGTEVSRKSIAHVVVELIQNNTELKRSIGVNKPGTDGDKPAWY</sequence>
<keyword evidence="3" id="KW-1185">Reference proteome</keyword>
<gene>
    <name evidence="2" type="ORF">IV81_GL000461</name>
</gene>
<dbReference type="AlphaFoldDB" id="A0A0R2L0T4"/>
<dbReference type="SUPFAM" id="SSF51735">
    <property type="entry name" value="NAD(P)-binding Rossmann-fold domains"/>
    <property type="match status" value="1"/>
</dbReference>
<dbReference type="PANTHER" id="PTHR43355:SF2">
    <property type="entry name" value="FLAVIN REDUCTASE (NADPH)"/>
    <property type="match status" value="1"/>
</dbReference>
<accession>A0A0R2L0T4</accession>
<protein>
    <submittedName>
        <fullName evidence="2">Oxidoreductase</fullName>
    </submittedName>
</protein>
<comment type="caution">
    <text evidence="2">The sequence shown here is derived from an EMBL/GenBank/DDBJ whole genome shotgun (WGS) entry which is preliminary data.</text>
</comment>
<dbReference type="STRING" id="331679.IV81_GL000461"/>
<reference evidence="2 3" key="1">
    <citation type="journal article" date="2015" name="Genome Announc.">
        <title>Expanding the biotechnology potential of lactobacilli through comparative genomics of 213 strains and associated genera.</title>
        <authorList>
            <person name="Sun Z."/>
            <person name="Harris H.M."/>
            <person name="McCann A."/>
            <person name="Guo C."/>
            <person name="Argimon S."/>
            <person name="Zhang W."/>
            <person name="Yang X."/>
            <person name="Jeffery I.B."/>
            <person name="Cooney J.C."/>
            <person name="Kagawa T.F."/>
            <person name="Liu W."/>
            <person name="Song Y."/>
            <person name="Salvetti E."/>
            <person name="Wrobel A."/>
            <person name="Rasinkangas P."/>
            <person name="Parkhill J."/>
            <person name="Rea M.C."/>
            <person name="O'Sullivan O."/>
            <person name="Ritari J."/>
            <person name="Douillard F.P."/>
            <person name="Paul Ross R."/>
            <person name="Yang R."/>
            <person name="Briner A.E."/>
            <person name="Felis G.E."/>
            <person name="de Vos W.M."/>
            <person name="Barrangou R."/>
            <person name="Klaenhammer T.R."/>
            <person name="Caufield P.W."/>
            <person name="Cui Y."/>
            <person name="Zhang H."/>
            <person name="O'Toole P.W."/>
        </authorList>
    </citation>
    <scope>NUCLEOTIDE SEQUENCE [LARGE SCALE GENOMIC DNA]</scope>
    <source>
        <strain evidence="2 3">DSM 18001</strain>
    </source>
</reference>
<dbReference type="CDD" id="cd05267">
    <property type="entry name" value="SDR_a6"/>
    <property type="match status" value="1"/>
</dbReference>
<dbReference type="PATRIC" id="fig|331679.3.peg.467"/>
<organism evidence="2 3">
    <name type="scientific">Pediococcus stilesii</name>
    <dbReference type="NCBI Taxonomy" id="331679"/>
    <lineage>
        <taxon>Bacteria</taxon>
        <taxon>Bacillati</taxon>
        <taxon>Bacillota</taxon>
        <taxon>Bacilli</taxon>
        <taxon>Lactobacillales</taxon>
        <taxon>Lactobacillaceae</taxon>
        <taxon>Pediococcus</taxon>
    </lineage>
</organism>
<feature type="domain" description="NAD(P)-binding" evidence="1">
    <location>
        <begin position="9"/>
        <end position="189"/>
    </location>
</feature>
<evidence type="ECO:0000259" key="1">
    <source>
        <dbReference type="Pfam" id="PF13460"/>
    </source>
</evidence>
<dbReference type="RefSeq" id="WP_057803595.1">
    <property type="nucleotide sequence ID" value="NZ_JQBX01000014.1"/>
</dbReference>
<dbReference type="PANTHER" id="PTHR43355">
    <property type="entry name" value="FLAVIN REDUCTASE (NADPH)"/>
    <property type="match status" value="1"/>
</dbReference>
<name>A0A0R2L0T4_9LACO</name>
<evidence type="ECO:0000313" key="2">
    <source>
        <dbReference type="EMBL" id="KRN93461.1"/>
    </source>
</evidence>
<evidence type="ECO:0000313" key="3">
    <source>
        <dbReference type="Proteomes" id="UP000051859"/>
    </source>
</evidence>
<dbReference type="EMBL" id="JQBX01000014">
    <property type="protein sequence ID" value="KRN93461.1"/>
    <property type="molecule type" value="Genomic_DNA"/>
</dbReference>
<dbReference type="Gene3D" id="3.40.50.720">
    <property type="entry name" value="NAD(P)-binding Rossmann-like Domain"/>
    <property type="match status" value="1"/>
</dbReference>
<dbReference type="InterPro" id="IPR036291">
    <property type="entry name" value="NAD(P)-bd_dom_sf"/>
</dbReference>
<dbReference type="GO" id="GO:0004074">
    <property type="term" value="F:biliverdin reductase [NAD(P)H] activity"/>
    <property type="evidence" value="ECO:0007669"/>
    <property type="project" value="TreeGrafter"/>
</dbReference>
<dbReference type="InterPro" id="IPR016040">
    <property type="entry name" value="NAD(P)-bd_dom"/>
</dbReference>